<name>A0AAE0C7Z2_9CHLO</name>
<dbReference type="GO" id="GO:0070971">
    <property type="term" value="C:endoplasmic reticulum exit site"/>
    <property type="evidence" value="ECO:0007669"/>
    <property type="project" value="TreeGrafter"/>
</dbReference>
<evidence type="ECO:0000313" key="3">
    <source>
        <dbReference type="Proteomes" id="UP001190700"/>
    </source>
</evidence>
<dbReference type="PANTHER" id="PTHR13803">
    <property type="entry name" value="SEC24-RELATED PROTEIN"/>
    <property type="match status" value="1"/>
</dbReference>
<organism evidence="2 3">
    <name type="scientific">Cymbomonas tetramitiformis</name>
    <dbReference type="NCBI Taxonomy" id="36881"/>
    <lineage>
        <taxon>Eukaryota</taxon>
        <taxon>Viridiplantae</taxon>
        <taxon>Chlorophyta</taxon>
        <taxon>Pyramimonadophyceae</taxon>
        <taxon>Pyramimonadales</taxon>
        <taxon>Pyramimonadaceae</taxon>
        <taxon>Cymbomonas</taxon>
    </lineage>
</organism>
<sequence>MAEIGKTLKFSLGKFPVTSILKDECGLPFGCVVQPFIKTDKAPADASELPSVERVLRCNECFGYTNPYCQFNRYGWTCCLCEGYNEYPSKSPYAKNTTRRALPEMSDHLVEFEVDRQELGEKSDDLGQLLQRPVTIALVDLSGGEEFLELVKSALLAALEALPSVTLFGLVTFSHKLGLYDVQGSIPVVKSVPIPTSSTRPEDLVELAEAMSLDRLVAPLDKFKEQIAAAVETLRPASSWEYPIVPGEKSGAEQAESGMRNFGGAMDALLDFVGACGVVSMDPAGNRPAVLSAPGGELSFAEEPLRGGLLTSASAAGGRRKGAEERNDVYASTTMLPFLAGRPDCGPGALTPKAAPEVTPCTERPSHRPLQVAQAALLQLRVAAERGAGCAELRVAAERG</sequence>
<dbReference type="InterPro" id="IPR036465">
    <property type="entry name" value="vWFA_dom_sf"/>
</dbReference>
<proteinExistence type="predicted"/>
<dbReference type="SUPFAM" id="SSF81995">
    <property type="entry name" value="beta-sandwich domain of Sec23/24"/>
    <property type="match status" value="1"/>
</dbReference>
<evidence type="ECO:0000259" key="1">
    <source>
        <dbReference type="Pfam" id="PF04810"/>
    </source>
</evidence>
<dbReference type="Pfam" id="PF04810">
    <property type="entry name" value="zf-Sec23_Sec24"/>
    <property type="match status" value="1"/>
</dbReference>
<dbReference type="InterPro" id="IPR006895">
    <property type="entry name" value="Znf_Sec23_Sec24"/>
</dbReference>
<gene>
    <name evidence="2" type="ORF">CYMTET_41189</name>
</gene>
<feature type="domain" description="Zinc finger Sec23/Sec24-type" evidence="1">
    <location>
        <begin position="56"/>
        <end position="89"/>
    </location>
</feature>
<feature type="non-terminal residue" evidence="2">
    <location>
        <position position="400"/>
    </location>
</feature>
<dbReference type="SUPFAM" id="SSF82919">
    <property type="entry name" value="Zn-finger domain of Sec23/24"/>
    <property type="match status" value="1"/>
</dbReference>
<dbReference type="PANTHER" id="PTHR13803:SF17">
    <property type="entry name" value="PROTEIN TRANSPORT PROTEIN SEC24"/>
    <property type="match status" value="1"/>
</dbReference>
<dbReference type="EMBL" id="LGRX02027387">
    <property type="protein sequence ID" value="KAK3249379.1"/>
    <property type="molecule type" value="Genomic_DNA"/>
</dbReference>
<dbReference type="Gene3D" id="2.30.30.380">
    <property type="entry name" value="Zn-finger domain of Sec23/24"/>
    <property type="match status" value="1"/>
</dbReference>
<dbReference type="Gene3D" id="3.40.50.410">
    <property type="entry name" value="von Willebrand factor, type A domain"/>
    <property type="match status" value="1"/>
</dbReference>
<dbReference type="InterPro" id="IPR036174">
    <property type="entry name" value="Znf_Sec23_Sec24_sf"/>
</dbReference>
<dbReference type="InterPro" id="IPR050550">
    <property type="entry name" value="SEC23_SEC24_subfamily"/>
</dbReference>
<keyword evidence="3" id="KW-1185">Reference proteome</keyword>
<dbReference type="GO" id="GO:0008270">
    <property type="term" value="F:zinc ion binding"/>
    <property type="evidence" value="ECO:0007669"/>
    <property type="project" value="InterPro"/>
</dbReference>
<dbReference type="AlphaFoldDB" id="A0AAE0C7Z2"/>
<dbReference type="SUPFAM" id="SSF53300">
    <property type="entry name" value="vWA-like"/>
    <property type="match status" value="1"/>
</dbReference>
<dbReference type="GO" id="GO:0030127">
    <property type="term" value="C:COPII vesicle coat"/>
    <property type="evidence" value="ECO:0007669"/>
    <property type="project" value="InterPro"/>
</dbReference>
<protein>
    <recommendedName>
        <fullName evidence="1">Zinc finger Sec23/Sec24-type domain-containing protein</fullName>
    </recommendedName>
</protein>
<dbReference type="GO" id="GO:0006886">
    <property type="term" value="P:intracellular protein transport"/>
    <property type="evidence" value="ECO:0007669"/>
    <property type="project" value="InterPro"/>
</dbReference>
<dbReference type="Proteomes" id="UP001190700">
    <property type="component" value="Unassembled WGS sequence"/>
</dbReference>
<dbReference type="GO" id="GO:0090110">
    <property type="term" value="P:COPII-coated vesicle cargo loading"/>
    <property type="evidence" value="ECO:0007669"/>
    <property type="project" value="TreeGrafter"/>
</dbReference>
<evidence type="ECO:0000313" key="2">
    <source>
        <dbReference type="EMBL" id="KAK3249379.1"/>
    </source>
</evidence>
<reference evidence="2 3" key="1">
    <citation type="journal article" date="2015" name="Genome Biol. Evol.">
        <title>Comparative Genomics of a Bacterivorous Green Alga Reveals Evolutionary Causalities and Consequences of Phago-Mixotrophic Mode of Nutrition.</title>
        <authorList>
            <person name="Burns J.A."/>
            <person name="Paasch A."/>
            <person name="Narechania A."/>
            <person name="Kim E."/>
        </authorList>
    </citation>
    <scope>NUCLEOTIDE SEQUENCE [LARGE SCALE GENOMIC DNA]</scope>
    <source>
        <strain evidence="2 3">PLY_AMNH</strain>
    </source>
</reference>
<comment type="caution">
    <text evidence="2">The sequence shown here is derived from an EMBL/GenBank/DDBJ whole genome shotgun (WGS) entry which is preliminary data.</text>
</comment>
<dbReference type="GO" id="GO:0000149">
    <property type="term" value="F:SNARE binding"/>
    <property type="evidence" value="ECO:0007669"/>
    <property type="project" value="TreeGrafter"/>
</dbReference>
<accession>A0AAE0C7Z2</accession>